<evidence type="ECO:0000256" key="6">
    <source>
        <dbReference type="ARBA" id="ARBA00022438"/>
    </source>
</evidence>
<sequence length="318" mass="35297">MRGDEARLYPSIEPFASGRLPVGDGHELYWELCGNPEGKPAVFLHGGPGSGCGPVHRRLFDPARYKVLLFDQRGCGRSTPLATLEANTTWHLVADIERLRTHFGVERWMVFGGSWGATLGLAYAQSHPERVSEMVLRGVFSGRKAELDWFYRAGASRLFPDEWELFLAPLEEGERADPIAAYRRLLTHEDPAERGRAARAWTRWEARTVSMRTLPVLPVDGTAASAATLAFARIENHYFVHDLWLEEGQLLRQAHRLSGIPGVIVQGRYDVVTPPITAWELHKAWAGSQLTIVEDAGHAFSEPGTLKALVAATDRLAG</sequence>
<reference evidence="15" key="1">
    <citation type="journal article" date="2019" name="Int. J. Syst. Evol. Microbiol.">
        <title>The Global Catalogue of Microorganisms (GCM) 10K type strain sequencing project: providing services to taxonomists for standard genome sequencing and annotation.</title>
        <authorList>
            <consortium name="The Broad Institute Genomics Platform"/>
            <consortium name="The Broad Institute Genome Sequencing Center for Infectious Disease"/>
            <person name="Wu L."/>
            <person name="Ma J."/>
        </authorList>
    </citation>
    <scope>NUCLEOTIDE SEQUENCE [LARGE SCALE GENOMIC DNA]</scope>
    <source>
        <strain evidence="15">ZS-35-S2</strain>
    </source>
</reference>
<proteinExistence type="inferred from homology"/>
<comment type="subcellular location">
    <subcellularLocation>
        <location evidence="2 11">Cytoplasm</location>
    </subcellularLocation>
</comment>
<keyword evidence="9 11" id="KW-0378">Hydrolase</keyword>
<dbReference type="InterPro" id="IPR000073">
    <property type="entry name" value="AB_hydrolase_1"/>
</dbReference>
<evidence type="ECO:0000256" key="5">
    <source>
        <dbReference type="ARBA" id="ARBA00021843"/>
    </source>
</evidence>
<dbReference type="PANTHER" id="PTHR43722">
    <property type="entry name" value="PROLINE IMINOPEPTIDASE"/>
    <property type="match status" value="1"/>
</dbReference>
<comment type="catalytic activity">
    <reaction evidence="1 11 12">
        <text>Release of N-terminal proline from a peptide.</text>
        <dbReference type="EC" id="3.4.11.5"/>
    </reaction>
</comment>
<name>A0ABW5CLR9_9HYPH</name>
<dbReference type="PRINTS" id="PR00111">
    <property type="entry name" value="ABHYDROLASE"/>
</dbReference>
<dbReference type="EC" id="3.4.11.5" evidence="4 11"/>
<dbReference type="Gene3D" id="3.40.50.1820">
    <property type="entry name" value="alpha/beta hydrolase"/>
    <property type="match status" value="1"/>
</dbReference>
<gene>
    <name evidence="14" type="primary">pip</name>
    <name evidence="14" type="ORF">ACFSKQ_06480</name>
</gene>
<dbReference type="PRINTS" id="PR00793">
    <property type="entry name" value="PROAMNOPTASE"/>
</dbReference>
<dbReference type="InterPro" id="IPR005944">
    <property type="entry name" value="Pro_iminopeptidase"/>
</dbReference>
<accession>A0ABW5CLR9</accession>
<evidence type="ECO:0000256" key="4">
    <source>
        <dbReference type="ARBA" id="ARBA00012568"/>
    </source>
</evidence>
<evidence type="ECO:0000259" key="13">
    <source>
        <dbReference type="Pfam" id="PF00561"/>
    </source>
</evidence>
<dbReference type="NCBIfam" id="TIGR01249">
    <property type="entry name" value="pro_imino_pep_1"/>
    <property type="match status" value="1"/>
</dbReference>
<dbReference type="PIRSF" id="PIRSF006431">
    <property type="entry name" value="Pept_S33"/>
    <property type="match status" value="1"/>
</dbReference>
<dbReference type="InterPro" id="IPR029058">
    <property type="entry name" value="AB_hydrolase_fold"/>
</dbReference>
<dbReference type="Proteomes" id="UP001597371">
    <property type="component" value="Unassembled WGS sequence"/>
</dbReference>
<evidence type="ECO:0000256" key="12">
    <source>
        <dbReference type="RuleBase" id="RU003421"/>
    </source>
</evidence>
<protein>
    <recommendedName>
        <fullName evidence="5 11">Proline iminopeptidase</fullName>
        <shortName evidence="11">PIP</shortName>
        <ecNumber evidence="4 11">3.4.11.5</ecNumber>
    </recommendedName>
    <alternativeName>
        <fullName evidence="10 11">Prolyl aminopeptidase</fullName>
    </alternativeName>
</protein>
<comment type="caution">
    <text evidence="14">The sequence shown here is derived from an EMBL/GenBank/DDBJ whole genome shotgun (WGS) entry which is preliminary data.</text>
</comment>
<dbReference type="SUPFAM" id="SSF53474">
    <property type="entry name" value="alpha/beta-Hydrolases"/>
    <property type="match status" value="1"/>
</dbReference>
<evidence type="ECO:0000256" key="1">
    <source>
        <dbReference type="ARBA" id="ARBA00001585"/>
    </source>
</evidence>
<keyword evidence="15" id="KW-1185">Reference proteome</keyword>
<evidence type="ECO:0000256" key="9">
    <source>
        <dbReference type="ARBA" id="ARBA00022801"/>
    </source>
</evidence>
<evidence type="ECO:0000313" key="15">
    <source>
        <dbReference type="Proteomes" id="UP001597371"/>
    </source>
</evidence>
<dbReference type="EMBL" id="JBHUIJ010000006">
    <property type="protein sequence ID" value="MFD2237115.1"/>
    <property type="molecule type" value="Genomic_DNA"/>
</dbReference>
<evidence type="ECO:0000256" key="2">
    <source>
        <dbReference type="ARBA" id="ARBA00004496"/>
    </source>
</evidence>
<dbReference type="Pfam" id="PF00561">
    <property type="entry name" value="Abhydrolase_1"/>
    <property type="match status" value="1"/>
</dbReference>
<dbReference type="GO" id="GO:0004177">
    <property type="term" value="F:aminopeptidase activity"/>
    <property type="evidence" value="ECO:0007669"/>
    <property type="project" value="UniProtKB-KW"/>
</dbReference>
<evidence type="ECO:0000256" key="3">
    <source>
        <dbReference type="ARBA" id="ARBA00010088"/>
    </source>
</evidence>
<dbReference type="PANTHER" id="PTHR43722:SF1">
    <property type="entry name" value="PROLINE IMINOPEPTIDASE"/>
    <property type="match status" value="1"/>
</dbReference>
<feature type="domain" description="AB hydrolase-1" evidence="13">
    <location>
        <begin position="42"/>
        <end position="301"/>
    </location>
</feature>
<evidence type="ECO:0000256" key="7">
    <source>
        <dbReference type="ARBA" id="ARBA00022490"/>
    </source>
</evidence>
<keyword evidence="7 11" id="KW-0963">Cytoplasm</keyword>
<evidence type="ECO:0000313" key="14">
    <source>
        <dbReference type="EMBL" id="MFD2237115.1"/>
    </source>
</evidence>
<comment type="similarity">
    <text evidence="3 11 12">Belongs to the peptidase S33 family.</text>
</comment>
<keyword evidence="6 11" id="KW-0031">Aminopeptidase</keyword>
<dbReference type="RefSeq" id="WP_209736746.1">
    <property type="nucleotide sequence ID" value="NZ_CP072611.1"/>
</dbReference>
<dbReference type="InterPro" id="IPR002410">
    <property type="entry name" value="Peptidase_S33"/>
</dbReference>
<evidence type="ECO:0000256" key="8">
    <source>
        <dbReference type="ARBA" id="ARBA00022670"/>
    </source>
</evidence>
<evidence type="ECO:0000256" key="11">
    <source>
        <dbReference type="PIRNR" id="PIRNR006431"/>
    </source>
</evidence>
<evidence type="ECO:0000256" key="10">
    <source>
        <dbReference type="ARBA" id="ARBA00029605"/>
    </source>
</evidence>
<keyword evidence="8 11" id="KW-0645">Protease</keyword>
<organism evidence="14 15">
    <name type="scientific">Aureimonas populi</name>
    <dbReference type="NCBI Taxonomy" id="1701758"/>
    <lineage>
        <taxon>Bacteria</taxon>
        <taxon>Pseudomonadati</taxon>
        <taxon>Pseudomonadota</taxon>
        <taxon>Alphaproteobacteria</taxon>
        <taxon>Hyphomicrobiales</taxon>
        <taxon>Aurantimonadaceae</taxon>
        <taxon>Aureimonas</taxon>
    </lineage>
</organism>